<evidence type="ECO:0000313" key="4">
    <source>
        <dbReference type="Proteomes" id="UP001176961"/>
    </source>
</evidence>
<dbReference type="Proteomes" id="UP001176961">
    <property type="component" value="Unassembled WGS sequence"/>
</dbReference>
<evidence type="ECO:0000313" key="3">
    <source>
        <dbReference type="EMBL" id="CAJ0596367.1"/>
    </source>
</evidence>
<feature type="chain" id="PRO_5041351801" evidence="2">
    <location>
        <begin position="19"/>
        <end position="711"/>
    </location>
</feature>
<feature type="transmembrane region" description="Helical" evidence="1">
    <location>
        <begin position="425"/>
        <end position="448"/>
    </location>
</feature>
<feature type="transmembrane region" description="Helical" evidence="1">
    <location>
        <begin position="138"/>
        <end position="160"/>
    </location>
</feature>
<dbReference type="PANTHER" id="PTHR11238">
    <property type="entry name" value="PROMININ ISOFORM D-RELATED"/>
    <property type="match status" value="1"/>
</dbReference>
<sequence length="711" mass="79616">MTPISYIILCIAVWTIKGEKCTDKDFNVDLRVSEHGSMESFYSIANGICDGIQSKLSEAAVTDLHNTLKEEDLKDASSTIIDRLAKNQIGSIVFCLVGIVIGVCSLGFGITILCMRCLCNHRRNAYASEYADDVLSVFTQLLLLIFLMVAFSLLIAGVVLNNKSSSGLFSSTETSQGTLKLIMGDALELYNNATATLICTFDEVVDKTLNEVEENVKTAPELLVDDFKNMTEISRLDQMDTNATQQEVNSCRTQCTSINGTIQGVLQKSPERSCELKLKGTKKIIDVLYEQLEIIEKVLSFKNTTDSTTEQIYETLNDTTESYVGSSIEQVRSRWNDVRTTVEDSKEVSNTLEDFEKKIDNILDDVFSSKIYKSIKQGFSWIVTIPGIITLLLALVASMPLILYMCFPQARYTAVVHFLFQFSLYGFYAITIFACLVIILSSVEYLFVSMTSTGCKTLFQDSSYSSLTSLQKEVQLVEGYHLNLSLRDTLTSSKKDVTLWKAIKADSVFDTDTVLDIVNLESIKNSTLEMIDDVRQEVFKFQEDIRPNKDDAFKIMNEMEALLRNLTQFYTLSECSNRFPNETKKIEQGVASINSSMHFFQKDMRVVGSVLETVINIDNNTLDEKLETTHSNVLNLVEQPVRRGIESVLNDLSSKLLPARAVYNLYQNFGSLFCSDIAKPAHGVWASSGLCGLSILFAAIIILLITRMDDY</sequence>
<dbReference type="PANTHER" id="PTHR11238:SF9">
    <property type="entry name" value="PROMININ, ISOFORM D"/>
    <property type="match status" value="1"/>
</dbReference>
<keyword evidence="4" id="KW-1185">Reference proteome</keyword>
<reference evidence="3" key="1">
    <citation type="submission" date="2023-07" db="EMBL/GenBank/DDBJ databases">
        <authorList>
            <consortium name="CYATHOMIX"/>
        </authorList>
    </citation>
    <scope>NUCLEOTIDE SEQUENCE</scope>
    <source>
        <strain evidence="3">N/A</strain>
    </source>
</reference>
<evidence type="ECO:0000256" key="2">
    <source>
        <dbReference type="SAM" id="SignalP"/>
    </source>
</evidence>
<protein>
    <submittedName>
        <fullName evidence="3">Uncharacterized protein</fullName>
    </submittedName>
</protein>
<keyword evidence="1" id="KW-0472">Membrane</keyword>
<organism evidence="3 4">
    <name type="scientific">Cylicocyclus nassatus</name>
    <name type="common">Nematode worm</name>
    <dbReference type="NCBI Taxonomy" id="53992"/>
    <lineage>
        <taxon>Eukaryota</taxon>
        <taxon>Metazoa</taxon>
        <taxon>Ecdysozoa</taxon>
        <taxon>Nematoda</taxon>
        <taxon>Chromadorea</taxon>
        <taxon>Rhabditida</taxon>
        <taxon>Rhabditina</taxon>
        <taxon>Rhabditomorpha</taxon>
        <taxon>Strongyloidea</taxon>
        <taxon>Strongylidae</taxon>
        <taxon>Cylicocyclus</taxon>
    </lineage>
</organism>
<feature type="transmembrane region" description="Helical" evidence="1">
    <location>
        <begin position="684"/>
        <end position="705"/>
    </location>
</feature>
<keyword evidence="1" id="KW-1133">Transmembrane helix</keyword>
<keyword evidence="2" id="KW-0732">Signal</keyword>
<name>A0AA36GQJ6_CYLNA</name>
<keyword evidence="1" id="KW-0812">Transmembrane</keyword>
<gene>
    <name evidence="3" type="ORF">CYNAS_LOCUS8350</name>
</gene>
<feature type="signal peptide" evidence="2">
    <location>
        <begin position="1"/>
        <end position="18"/>
    </location>
</feature>
<comment type="caution">
    <text evidence="3">The sequence shown here is derived from an EMBL/GenBank/DDBJ whole genome shotgun (WGS) entry which is preliminary data.</text>
</comment>
<accession>A0AA36GQJ6</accession>
<feature type="transmembrane region" description="Helical" evidence="1">
    <location>
        <begin position="92"/>
        <end position="118"/>
    </location>
</feature>
<proteinExistence type="predicted"/>
<evidence type="ECO:0000256" key="1">
    <source>
        <dbReference type="SAM" id="Phobius"/>
    </source>
</evidence>
<feature type="transmembrane region" description="Helical" evidence="1">
    <location>
        <begin position="379"/>
        <end position="405"/>
    </location>
</feature>
<dbReference type="EMBL" id="CATQJL010000112">
    <property type="protein sequence ID" value="CAJ0596367.1"/>
    <property type="molecule type" value="Genomic_DNA"/>
</dbReference>
<dbReference type="AlphaFoldDB" id="A0AA36GQJ6"/>